<evidence type="ECO:0000256" key="1">
    <source>
        <dbReference type="SAM" id="MobiDB-lite"/>
    </source>
</evidence>
<organism evidence="2 3">
    <name type="scientific">Streptomyces asiaticus subsp. ignotus</name>
    <dbReference type="NCBI Taxonomy" id="3098222"/>
    <lineage>
        <taxon>Bacteria</taxon>
        <taxon>Bacillati</taxon>
        <taxon>Actinomycetota</taxon>
        <taxon>Actinomycetes</taxon>
        <taxon>Kitasatosporales</taxon>
        <taxon>Streptomycetaceae</taxon>
        <taxon>Streptomyces</taxon>
        <taxon>Streptomyces violaceusniger group</taxon>
    </lineage>
</organism>
<dbReference type="Proteomes" id="UP001354709">
    <property type="component" value="Unassembled WGS sequence"/>
</dbReference>
<gene>
    <name evidence="2" type="ORF">V2J94_29595</name>
</gene>
<protein>
    <recommendedName>
        <fullName evidence="4">Zeta toxin domain-containing protein</fullName>
    </recommendedName>
</protein>
<keyword evidence="3" id="KW-1185">Reference proteome</keyword>
<sequence length="280" mass="31084">MLERLEKAGGLAKLSEGYELVSAHHGDNYAPLMRRHFRSHRKVLLDLTETLLMVATSTDDCVFQAVEFCQAMRHRGSQWVLVTYTVTEEDDTEKTVSADFASQMWQRILFDKHKPGKINRRHFEVCTLFYLTQELRTGDVAVIGSESYANLHDQLLSWQACEPLVADYCEQAGLPATAPAFTAALKQKLTARAVKVDAGYPDNADLTVDTTSGKIVLTPRKGRDRRKSAQDLEAEILRRLPEWSLLECSPARRTGSSGGGTSAQPPEAIRRSATSSPATS</sequence>
<accession>A0ABU7Q3R9</accession>
<name>A0ABU7Q3R9_9ACTN</name>
<proteinExistence type="predicted"/>
<dbReference type="EMBL" id="JAZBJO010000022">
    <property type="protein sequence ID" value="MEE4596000.1"/>
    <property type="molecule type" value="Genomic_DNA"/>
</dbReference>
<comment type="caution">
    <text evidence="2">The sequence shown here is derived from an EMBL/GenBank/DDBJ whole genome shotgun (WGS) entry which is preliminary data.</text>
</comment>
<evidence type="ECO:0008006" key="4">
    <source>
        <dbReference type="Google" id="ProtNLM"/>
    </source>
</evidence>
<evidence type="ECO:0000313" key="3">
    <source>
        <dbReference type="Proteomes" id="UP001354709"/>
    </source>
</evidence>
<reference evidence="2 3" key="1">
    <citation type="submission" date="2023-11" db="EMBL/GenBank/DDBJ databases">
        <title>30 novel species of actinomycetes from the DSMZ collection.</title>
        <authorList>
            <person name="Nouioui I."/>
        </authorList>
    </citation>
    <scope>NUCLEOTIDE SEQUENCE [LARGE SCALE GENOMIC DNA]</scope>
    <source>
        <strain evidence="2 3">DSM 41524</strain>
    </source>
</reference>
<feature type="region of interest" description="Disordered" evidence="1">
    <location>
        <begin position="248"/>
        <end position="280"/>
    </location>
</feature>
<dbReference type="RefSeq" id="WP_330812408.1">
    <property type="nucleotide sequence ID" value="NZ_JAZBJO010000022.1"/>
</dbReference>
<evidence type="ECO:0000313" key="2">
    <source>
        <dbReference type="EMBL" id="MEE4596000.1"/>
    </source>
</evidence>